<comment type="function">
    <text evidence="6">Specifically methylates the pseudouridine at position 1915 (m3Psi1915) in 23S rRNA.</text>
</comment>
<dbReference type="NCBIfam" id="NF000985">
    <property type="entry name" value="PRK00103.1-3"/>
    <property type="match status" value="1"/>
</dbReference>
<accession>A0ABS2Q4V9</accession>
<feature type="binding site" evidence="6">
    <location>
        <position position="108"/>
    </location>
    <ligand>
        <name>S-adenosyl-L-methionine</name>
        <dbReference type="ChEBI" id="CHEBI:59789"/>
    </ligand>
</feature>
<dbReference type="NCBIfam" id="TIGR00246">
    <property type="entry name" value="tRNA_RlmH_YbeA"/>
    <property type="match status" value="1"/>
</dbReference>
<sequence>MNITLLTVGKLKEKYFKQGIEEYLKRLQPYAAVSIIEVADEKAPENLSTAEIEQIKDAEGERLLKKLPDSTYAIALSIPGKQLTSEELAGKIETLTTYGQSHLAFIIGGSNGLSNAVLRRADFQLSFSKFTFPHQLMRLILVEQIYRAFKIIKREPYHK</sequence>
<dbReference type="SUPFAM" id="SSF75217">
    <property type="entry name" value="alpha/beta knot"/>
    <property type="match status" value="1"/>
</dbReference>
<protein>
    <recommendedName>
        <fullName evidence="6">Ribosomal RNA large subunit methyltransferase H</fullName>
        <ecNumber evidence="6">2.1.1.177</ecNumber>
    </recommendedName>
    <alternativeName>
        <fullName evidence="6">23S rRNA (pseudouridine1915-N3)-methyltransferase</fullName>
    </alternativeName>
    <alternativeName>
        <fullName evidence="6">23S rRNA m3Psi1915 methyltransferase</fullName>
    </alternativeName>
    <alternativeName>
        <fullName evidence="6">rRNA (pseudouridine-N3-)-methyltransferase RlmH</fullName>
    </alternativeName>
</protein>
<evidence type="ECO:0000256" key="6">
    <source>
        <dbReference type="HAMAP-Rule" id="MF_00658"/>
    </source>
</evidence>
<dbReference type="GO" id="GO:0008168">
    <property type="term" value="F:methyltransferase activity"/>
    <property type="evidence" value="ECO:0007669"/>
    <property type="project" value="UniProtKB-KW"/>
</dbReference>
<keyword evidence="2 6" id="KW-0489">Methyltransferase</keyword>
<dbReference type="InterPro" id="IPR003742">
    <property type="entry name" value="RlmH-like"/>
</dbReference>
<gene>
    <name evidence="6" type="primary">rlmH</name>
    <name evidence="7" type="ORF">JOC27_000261</name>
</gene>
<dbReference type="PANTHER" id="PTHR33603">
    <property type="entry name" value="METHYLTRANSFERASE"/>
    <property type="match status" value="1"/>
</dbReference>
<comment type="catalytic activity">
    <reaction evidence="6">
        <text>pseudouridine(1915) in 23S rRNA + S-adenosyl-L-methionine = N(3)-methylpseudouridine(1915) in 23S rRNA + S-adenosyl-L-homocysteine + H(+)</text>
        <dbReference type="Rhea" id="RHEA:42752"/>
        <dbReference type="Rhea" id="RHEA-COMP:10221"/>
        <dbReference type="Rhea" id="RHEA-COMP:10222"/>
        <dbReference type="ChEBI" id="CHEBI:15378"/>
        <dbReference type="ChEBI" id="CHEBI:57856"/>
        <dbReference type="ChEBI" id="CHEBI:59789"/>
        <dbReference type="ChEBI" id="CHEBI:65314"/>
        <dbReference type="ChEBI" id="CHEBI:74486"/>
        <dbReference type="EC" id="2.1.1.177"/>
    </reaction>
</comment>
<evidence type="ECO:0000256" key="4">
    <source>
        <dbReference type="ARBA" id="ARBA00022691"/>
    </source>
</evidence>
<dbReference type="HAMAP" id="MF_00658">
    <property type="entry name" value="23SrRNA_methyltr_H"/>
    <property type="match status" value="1"/>
</dbReference>
<comment type="subunit">
    <text evidence="6">Homodimer.</text>
</comment>
<dbReference type="Proteomes" id="UP000823201">
    <property type="component" value="Unassembled WGS sequence"/>
</dbReference>
<evidence type="ECO:0000313" key="8">
    <source>
        <dbReference type="Proteomes" id="UP000823201"/>
    </source>
</evidence>
<comment type="subcellular location">
    <subcellularLocation>
        <location evidence="6">Cytoplasm</location>
    </subcellularLocation>
</comment>
<evidence type="ECO:0000256" key="1">
    <source>
        <dbReference type="ARBA" id="ARBA00022552"/>
    </source>
</evidence>
<evidence type="ECO:0000256" key="2">
    <source>
        <dbReference type="ARBA" id="ARBA00022603"/>
    </source>
</evidence>
<dbReference type="Gene3D" id="3.40.1280.10">
    <property type="match status" value="1"/>
</dbReference>
<organism evidence="7 8">
    <name type="scientific">Sporolactobacillus spathodeae</name>
    <dbReference type="NCBI Taxonomy" id="1465502"/>
    <lineage>
        <taxon>Bacteria</taxon>
        <taxon>Bacillati</taxon>
        <taxon>Bacillota</taxon>
        <taxon>Bacilli</taxon>
        <taxon>Bacillales</taxon>
        <taxon>Sporolactobacillaceae</taxon>
        <taxon>Sporolactobacillus</taxon>
    </lineage>
</organism>
<dbReference type="RefSeq" id="WP_205005190.1">
    <property type="nucleotide sequence ID" value="NZ_CBCRXA010000002.1"/>
</dbReference>
<dbReference type="Pfam" id="PF02590">
    <property type="entry name" value="SPOUT_MTase"/>
    <property type="match status" value="1"/>
</dbReference>
<evidence type="ECO:0000256" key="5">
    <source>
        <dbReference type="ARBA" id="ARBA00038303"/>
    </source>
</evidence>
<dbReference type="GO" id="GO:0032259">
    <property type="term" value="P:methylation"/>
    <property type="evidence" value="ECO:0007669"/>
    <property type="project" value="UniProtKB-KW"/>
</dbReference>
<comment type="similarity">
    <text evidence="5 6">Belongs to the RNA methyltransferase RlmH family.</text>
</comment>
<proteinExistence type="inferred from homology"/>
<dbReference type="PANTHER" id="PTHR33603:SF1">
    <property type="entry name" value="RIBOSOMAL RNA LARGE SUBUNIT METHYLTRANSFERASE H"/>
    <property type="match status" value="1"/>
</dbReference>
<keyword evidence="4 6" id="KW-0949">S-adenosyl-L-methionine</keyword>
<dbReference type="PIRSF" id="PIRSF004505">
    <property type="entry name" value="MT_bac"/>
    <property type="match status" value="1"/>
</dbReference>
<dbReference type="InterPro" id="IPR029026">
    <property type="entry name" value="tRNA_m1G_MTases_N"/>
</dbReference>
<evidence type="ECO:0000313" key="7">
    <source>
        <dbReference type="EMBL" id="MBM7656824.1"/>
    </source>
</evidence>
<name>A0ABS2Q4V9_9BACL</name>
<keyword evidence="1 6" id="KW-0698">rRNA processing</keyword>
<dbReference type="InterPro" id="IPR029028">
    <property type="entry name" value="Alpha/beta_knot_MTases"/>
</dbReference>
<dbReference type="EC" id="2.1.1.177" evidence="6"/>
<keyword evidence="3 6" id="KW-0808">Transferase</keyword>
<dbReference type="EMBL" id="JAFBEV010000002">
    <property type="protein sequence ID" value="MBM7656824.1"/>
    <property type="molecule type" value="Genomic_DNA"/>
</dbReference>
<comment type="caution">
    <text evidence="7">The sequence shown here is derived from an EMBL/GenBank/DDBJ whole genome shotgun (WGS) entry which is preliminary data.</text>
</comment>
<keyword evidence="6" id="KW-0963">Cytoplasm</keyword>
<feature type="binding site" evidence="6">
    <location>
        <position position="76"/>
    </location>
    <ligand>
        <name>S-adenosyl-L-methionine</name>
        <dbReference type="ChEBI" id="CHEBI:59789"/>
    </ligand>
</feature>
<keyword evidence="8" id="KW-1185">Reference proteome</keyword>
<evidence type="ECO:0000256" key="3">
    <source>
        <dbReference type="ARBA" id="ARBA00022679"/>
    </source>
</evidence>
<dbReference type="CDD" id="cd18081">
    <property type="entry name" value="RlmH-like"/>
    <property type="match status" value="1"/>
</dbReference>
<reference evidence="7 8" key="1">
    <citation type="submission" date="2021-01" db="EMBL/GenBank/DDBJ databases">
        <title>Genomic Encyclopedia of Type Strains, Phase IV (KMG-IV): sequencing the most valuable type-strain genomes for metagenomic binning, comparative biology and taxonomic classification.</title>
        <authorList>
            <person name="Goeker M."/>
        </authorList>
    </citation>
    <scope>NUCLEOTIDE SEQUENCE [LARGE SCALE GENOMIC DNA]</scope>
    <source>
        <strain evidence="7 8">DSM 100968</strain>
    </source>
</reference>
<comment type="caution">
    <text evidence="6">Lacks conserved residue(s) required for the propagation of feature annotation.</text>
</comment>